<organism evidence="1 2">
    <name type="scientific">Planoprotostelium fungivorum</name>
    <dbReference type="NCBI Taxonomy" id="1890364"/>
    <lineage>
        <taxon>Eukaryota</taxon>
        <taxon>Amoebozoa</taxon>
        <taxon>Evosea</taxon>
        <taxon>Variosea</taxon>
        <taxon>Cavosteliida</taxon>
        <taxon>Cavosteliaceae</taxon>
        <taxon>Planoprotostelium</taxon>
    </lineage>
</organism>
<proteinExistence type="predicted"/>
<protein>
    <submittedName>
        <fullName evidence="1">Uncharacterized protein</fullName>
    </submittedName>
</protein>
<dbReference type="AlphaFoldDB" id="A0A2P6N4U7"/>
<dbReference type="SUPFAM" id="SSF53335">
    <property type="entry name" value="S-adenosyl-L-methionine-dependent methyltransferases"/>
    <property type="match status" value="1"/>
</dbReference>
<dbReference type="Pfam" id="PF10294">
    <property type="entry name" value="Methyltransf_16"/>
    <property type="match status" value="1"/>
</dbReference>
<keyword evidence="2" id="KW-1185">Reference proteome</keyword>
<dbReference type="OrthoDB" id="413520at2759"/>
<dbReference type="STRING" id="1890364.A0A2P6N4U7"/>
<dbReference type="InterPro" id="IPR029063">
    <property type="entry name" value="SAM-dependent_MTases_sf"/>
</dbReference>
<dbReference type="PANTHER" id="PTHR14614">
    <property type="entry name" value="HEPATOCELLULAR CARCINOMA-ASSOCIATED ANTIGEN"/>
    <property type="match status" value="1"/>
</dbReference>
<accession>A0A2P6N4U7</accession>
<dbReference type="InParanoid" id="A0A2P6N4U7"/>
<dbReference type="Proteomes" id="UP000241769">
    <property type="component" value="Unassembled WGS sequence"/>
</dbReference>
<dbReference type="InterPro" id="IPR019410">
    <property type="entry name" value="Methyltransf_16"/>
</dbReference>
<evidence type="ECO:0000313" key="1">
    <source>
        <dbReference type="EMBL" id="PRP78968.1"/>
    </source>
</evidence>
<comment type="caution">
    <text evidence="1">The sequence shown here is derived from an EMBL/GenBank/DDBJ whole genome shotgun (WGS) entry which is preliminary data.</text>
</comment>
<sequence>MSAVVEDVTLCDWRQSTKSNAERFNGNLTIPLDDSNSVLIDIKQSMVDSIDTLGATVWDGVSRRFLKISLNAPQSIVLARYLQRLSRDTPILQNKKVLEIGSGAGLLGISAALLGGCVTFTDYAVFDLLRHNIVHNLSQDWKAKHSIRRLKWGESYSTSYLKSSGDVDDQSTSSPSAPFDVIIASDLVYYPFLINPLVRTLETLCYGGIYLEDSVEISVEPVTVKSPLILFSAENHNEHSINTFTEALSKRFHCEKVPPTELDQVFQHPDIYVWTIKTKE</sequence>
<dbReference type="EMBL" id="MDYQ01000203">
    <property type="protein sequence ID" value="PRP78968.1"/>
    <property type="molecule type" value="Genomic_DNA"/>
</dbReference>
<reference evidence="1 2" key="1">
    <citation type="journal article" date="2018" name="Genome Biol. Evol.">
        <title>Multiple Roots of Fruiting Body Formation in Amoebozoa.</title>
        <authorList>
            <person name="Hillmann F."/>
            <person name="Forbes G."/>
            <person name="Novohradska S."/>
            <person name="Ferling I."/>
            <person name="Riege K."/>
            <person name="Groth M."/>
            <person name="Westermann M."/>
            <person name="Marz M."/>
            <person name="Spaller T."/>
            <person name="Winckler T."/>
            <person name="Schaap P."/>
            <person name="Glockner G."/>
        </authorList>
    </citation>
    <scope>NUCLEOTIDE SEQUENCE [LARGE SCALE GENOMIC DNA]</scope>
    <source>
        <strain evidence="1 2">Jena</strain>
    </source>
</reference>
<dbReference type="Gene3D" id="3.40.50.150">
    <property type="entry name" value="Vaccinia Virus protein VP39"/>
    <property type="match status" value="1"/>
</dbReference>
<gene>
    <name evidence="1" type="ORF">PROFUN_13280</name>
</gene>
<dbReference type="PANTHER" id="PTHR14614:SF109">
    <property type="entry name" value="RIBOSOMAL LYSINE N-METHYLTRANSFERASE 5"/>
    <property type="match status" value="1"/>
</dbReference>
<name>A0A2P6N4U7_9EUKA</name>
<evidence type="ECO:0000313" key="2">
    <source>
        <dbReference type="Proteomes" id="UP000241769"/>
    </source>
</evidence>